<evidence type="ECO:0000256" key="4">
    <source>
        <dbReference type="ARBA" id="ARBA00023163"/>
    </source>
</evidence>
<name>A0A7Y7W9F9_9PSED</name>
<dbReference type="PANTHER" id="PTHR30537:SF72">
    <property type="entry name" value="LYSR FAMILY TRANSCRIPTIONAL REGULATOR"/>
    <property type="match status" value="1"/>
</dbReference>
<dbReference type="RefSeq" id="WP_100943461.1">
    <property type="nucleotide sequence ID" value="NZ_JACAPU010000002.1"/>
</dbReference>
<evidence type="ECO:0000256" key="3">
    <source>
        <dbReference type="ARBA" id="ARBA00023125"/>
    </source>
</evidence>
<protein>
    <submittedName>
        <fullName evidence="6">LysR family transcriptional regulator</fullName>
    </submittedName>
</protein>
<dbReference type="Pfam" id="PF03466">
    <property type="entry name" value="LysR_substrate"/>
    <property type="match status" value="1"/>
</dbReference>
<evidence type="ECO:0000256" key="1">
    <source>
        <dbReference type="ARBA" id="ARBA00009437"/>
    </source>
</evidence>
<dbReference type="InterPro" id="IPR036390">
    <property type="entry name" value="WH_DNA-bd_sf"/>
</dbReference>
<comment type="caution">
    <text evidence="6">The sequence shown here is derived from an EMBL/GenBank/DDBJ whole genome shotgun (WGS) entry which is preliminary data.</text>
</comment>
<accession>A0A7Y7W9F9</accession>
<dbReference type="Gene3D" id="1.10.10.10">
    <property type="entry name" value="Winged helix-like DNA-binding domain superfamily/Winged helix DNA-binding domain"/>
    <property type="match status" value="1"/>
</dbReference>
<dbReference type="InterPro" id="IPR036388">
    <property type="entry name" value="WH-like_DNA-bd_sf"/>
</dbReference>
<dbReference type="InterPro" id="IPR000847">
    <property type="entry name" value="LysR_HTH_N"/>
</dbReference>
<feature type="domain" description="HTH lysR-type" evidence="5">
    <location>
        <begin position="1"/>
        <end position="59"/>
    </location>
</feature>
<dbReference type="PANTHER" id="PTHR30537">
    <property type="entry name" value="HTH-TYPE TRANSCRIPTIONAL REGULATOR"/>
    <property type="match status" value="1"/>
</dbReference>
<evidence type="ECO:0000256" key="2">
    <source>
        <dbReference type="ARBA" id="ARBA00023015"/>
    </source>
</evidence>
<dbReference type="CDD" id="cd08472">
    <property type="entry name" value="PBP2_CrgA_like_3"/>
    <property type="match status" value="1"/>
</dbReference>
<dbReference type="SUPFAM" id="SSF53850">
    <property type="entry name" value="Periplasmic binding protein-like II"/>
    <property type="match status" value="1"/>
</dbReference>
<dbReference type="InterPro" id="IPR058163">
    <property type="entry name" value="LysR-type_TF_proteobact-type"/>
</dbReference>
<gene>
    <name evidence="6" type="ORF">HX829_01565</name>
</gene>
<dbReference type="PROSITE" id="PS50931">
    <property type="entry name" value="HTH_LYSR"/>
    <property type="match status" value="1"/>
</dbReference>
<dbReference type="Proteomes" id="UP000582981">
    <property type="component" value="Unassembled WGS sequence"/>
</dbReference>
<keyword evidence="2" id="KW-0805">Transcription regulation</keyword>
<comment type="similarity">
    <text evidence="1">Belongs to the LysR transcriptional regulatory family.</text>
</comment>
<dbReference type="Gene3D" id="3.40.190.290">
    <property type="match status" value="1"/>
</dbReference>
<evidence type="ECO:0000259" key="5">
    <source>
        <dbReference type="PROSITE" id="PS50931"/>
    </source>
</evidence>
<reference evidence="6 7" key="1">
    <citation type="submission" date="2020-04" db="EMBL/GenBank/DDBJ databases">
        <title>Molecular characterization of pseudomonads from Agaricus bisporus reveal novel blotch 2 pathogens in Western Europe.</title>
        <authorList>
            <person name="Taparia T."/>
            <person name="Krijger M."/>
            <person name="Haynes E."/>
            <person name="Elpinstone J.G."/>
            <person name="Noble R."/>
            <person name="Van Der Wolf J."/>
        </authorList>
    </citation>
    <scope>NUCLEOTIDE SEQUENCE [LARGE SCALE GENOMIC DNA]</scope>
    <source>
        <strain evidence="6 7">F1001</strain>
    </source>
</reference>
<dbReference type="FunFam" id="1.10.10.10:FF:000001">
    <property type="entry name" value="LysR family transcriptional regulator"/>
    <property type="match status" value="1"/>
</dbReference>
<evidence type="ECO:0000313" key="7">
    <source>
        <dbReference type="Proteomes" id="UP000582981"/>
    </source>
</evidence>
<keyword evidence="4" id="KW-0804">Transcription</keyword>
<dbReference type="AlphaFoldDB" id="A0A7Y7W9F9"/>
<keyword evidence="3" id="KW-0238">DNA-binding</keyword>
<dbReference type="GO" id="GO:0003700">
    <property type="term" value="F:DNA-binding transcription factor activity"/>
    <property type="evidence" value="ECO:0007669"/>
    <property type="project" value="InterPro"/>
</dbReference>
<dbReference type="EMBL" id="JACAPU010000002">
    <property type="protein sequence ID" value="NWB45166.1"/>
    <property type="molecule type" value="Genomic_DNA"/>
</dbReference>
<organism evidence="6 7">
    <name type="scientific">Pseudomonas gingeri</name>
    <dbReference type="NCBI Taxonomy" id="117681"/>
    <lineage>
        <taxon>Bacteria</taxon>
        <taxon>Pseudomonadati</taxon>
        <taxon>Pseudomonadota</taxon>
        <taxon>Gammaproteobacteria</taxon>
        <taxon>Pseudomonadales</taxon>
        <taxon>Pseudomonadaceae</taxon>
        <taxon>Pseudomonas</taxon>
    </lineage>
</organism>
<dbReference type="GO" id="GO:0043565">
    <property type="term" value="F:sequence-specific DNA binding"/>
    <property type="evidence" value="ECO:0007669"/>
    <property type="project" value="TreeGrafter"/>
</dbReference>
<dbReference type="InterPro" id="IPR005119">
    <property type="entry name" value="LysR_subst-bd"/>
</dbReference>
<sequence>MDRIEQYRVFLQVAELGSFIQAARVLKLPRATVSAAVQKLEADVGTRLLHRTTRKVSLTADGSQLLERARQVLLDIDDIDQLFQTHQQHVVGRLNVDAPSRIARRLIIPALPDLLRCYPGLQLCLGSTDRAINPIEEGVDCVIRFGTPESSSLVVKPLGQVLLVNCASPGYLAEWGVPEHPDDLEDGHLCVGYAPTLGGQELPWEYVLDGVEQSRALPSQVVVNNAENYIASCCAGLGLIQVPLFDVRHLLGAGVLVEVMPAYRAAPMMVSVLYPDRRQRSRRLGMFIDWFATLIEPFLAR</sequence>
<dbReference type="GO" id="GO:0006351">
    <property type="term" value="P:DNA-templated transcription"/>
    <property type="evidence" value="ECO:0007669"/>
    <property type="project" value="TreeGrafter"/>
</dbReference>
<proteinExistence type="inferred from homology"/>
<dbReference type="Pfam" id="PF00126">
    <property type="entry name" value="HTH_1"/>
    <property type="match status" value="1"/>
</dbReference>
<dbReference type="SUPFAM" id="SSF46785">
    <property type="entry name" value="Winged helix' DNA-binding domain"/>
    <property type="match status" value="1"/>
</dbReference>
<evidence type="ECO:0000313" key="6">
    <source>
        <dbReference type="EMBL" id="NWB45166.1"/>
    </source>
</evidence>